<evidence type="ECO:0000313" key="4">
    <source>
        <dbReference type="Proteomes" id="UP000572907"/>
    </source>
</evidence>
<dbReference type="GO" id="GO:0016491">
    <property type="term" value="F:oxidoreductase activity"/>
    <property type="evidence" value="ECO:0007669"/>
    <property type="project" value="UniProtKB-KW"/>
</dbReference>
<name>A0A7W5EYU0_9ACTN</name>
<keyword evidence="4" id="KW-1185">Reference proteome</keyword>
<dbReference type="PANTHER" id="PTHR43364">
    <property type="entry name" value="NADH-SPECIFIC METHYLGLYOXAL REDUCTASE-RELATED"/>
    <property type="match status" value="1"/>
</dbReference>
<dbReference type="CDD" id="cd19079">
    <property type="entry name" value="AKR_EcYajO-like"/>
    <property type="match status" value="1"/>
</dbReference>
<dbReference type="InterPro" id="IPR050523">
    <property type="entry name" value="AKR_Detox_Biosynth"/>
</dbReference>
<organism evidence="3 4">
    <name type="scientific">Streptomyces violarus</name>
    <dbReference type="NCBI Taxonomy" id="67380"/>
    <lineage>
        <taxon>Bacteria</taxon>
        <taxon>Bacillati</taxon>
        <taxon>Actinomycetota</taxon>
        <taxon>Actinomycetes</taxon>
        <taxon>Kitasatosporales</taxon>
        <taxon>Streptomycetaceae</taxon>
        <taxon>Streptomyces</taxon>
    </lineage>
</organism>
<accession>A0A7W5EYU0</accession>
<dbReference type="GO" id="GO:0005829">
    <property type="term" value="C:cytosol"/>
    <property type="evidence" value="ECO:0007669"/>
    <property type="project" value="TreeGrafter"/>
</dbReference>
<dbReference type="FunFam" id="3.20.20.100:FF:000004">
    <property type="entry name" value="Oxidoreductase, aldo/keto reductase"/>
    <property type="match status" value="1"/>
</dbReference>
<sequence>MEYTRLGTSGLIVSRLALGCMTFGDTSSGFSKWALGEEESEPIFRQAVELGITFWDTANAYSFGSSEEIVGRAIKKYSRREDIVLATKVFYPMHAGPGGSGTSRKAIMEQIDASLTRLGTDYVDLYQIHRLDYETPAEETMEALHDVVKAGKVRYIGASSMLAWEFAKLQYTADLHGWTRFVSMQDQYNLLMREEEREMFGLLADQGVGSVPWSPLGRGRLTRPWGEETHRSESDPAYGRLFTEEESNRKIVNAVQSVAQARGVSMATIALAWVLANPVVSAPIVGASKPQQLVDAAVALDITLGDEEIAALEEHYTPRLATGMSAADRPPAR</sequence>
<evidence type="ECO:0000256" key="1">
    <source>
        <dbReference type="ARBA" id="ARBA00023002"/>
    </source>
</evidence>
<evidence type="ECO:0000259" key="2">
    <source>
        <dbReference type="Pfam" id="PF00248"/>
    </source>
</evidence>
<evidence type="ECO:0000313" key="3">
    <source>
        <dbReference type="EMBL" id="MBB3073699.1"/>
    </source>
</evidence>
<dbReference type="InterPro" id="IPR023210">
    <property type="entry name" value="NADP_OxRdtase_dom"/>
</dbReference>
<keyword evidence="1" id="KW-0560">Oxidoreductase</keyword>
<dbReference type="PANTHER" id="PTHR43364:SF4">
    <property type="entry name" value="NAD(P)-LINKED OXIDOREDUCTASE SUPERFAMILY PROTEIN"/>
    <property type="match status" value="1"/>
</dbReference>
<dbReference type="SUPFAM" id="SSF51430">
    <property type="entry name" value="NAD(P)-linked oxidoreductase"/>
    <property type="match status" value="1"/>
</dbReference>
<dbReference type="Gene3D" id="3.20.20.100">
    <property type="entry name" value="NADP-dependent oxidoreductase domain"/>
    <property type="match status" value="1"/>
</dbReference>
<dbReference type="EMBL" id="JACHXE010000001">
    <property type="protein sequence ID" value="MBB3073699.1"/>
    <property type="molecule type" value="Genomic_DNA"/>
</dbReference>
<feature type="domain" description="NADP-dependent oxidoreductase" evidence="2">
    <location>
        <begin position="15"/>
        <end position="316"/>
    </location>
</feature>
<reference evidence="3 4" key="1">
    <citation type="submission" date="2020-08" db="EMBL/GenBank/DDBJ databases">
        <title>Genomic Encyclopedia of Type Strains, Phase III (KMG-III): the genomes of soil and plant-associated and newly described type strains.</title>
        <authorList>
            <person name="Whitman W."/>
        </authorList>
    </citation>
    <scope>NUCLEOTIDE SEQUENCE [LARGE SCALE GENOMIC DNA]</scope>
    <source>
        <strain evidence="3 4">CECT 3237</strain>
    </source>
</reference>
<dbReference type="AlphaFoldDB" id="A0A7W5EYU0"/>
<proteinExistence type="predicted"/>
<comment type="caution">
    <text evidence="3">The sequence shown here is derived from an EMBL/GenBank/DDBJ whole genome shotgun (WGS) entry which is preliminary data.</text>
</comment>
<gene>
    <name evidence="3" type="ORF">FHS41_000168</name>
</gene>
<dbReference type="InterPro" id="IPR036812">
    <property type="entry name" value="NAD(P)_OxRdtase_dom_sf"/>
</dbReference>
<dbReference type="RefSeq" id="WP_184586690.1">
    <property type="nucleotide sequence ID" value="NZ_BMUP01000001.1"/>
</dbReference>
<dbReference type="Pfam" id="PF00248">
    <property type="entry name" value="Aldo_ket_red"/>
    <property type="match status" value="1"/>
</dbReference>
<protein>
    <submittedName>
        <fullName evidence="3">Aryl-alcohol dehydrogenase-like predicted oxidoreductase</fullName>
    </submittedName>
</protein>
<dbReference type="Proteomes" id="UP000572907">
    <property type="component" value="Unassembled WGS sequence"/>
</dbReference>